<dbReference type="Gene3D" id="3.90.1200.10">
    <property type="match status" value="1"/>
</dbReference>
<dbReference type="Pfam" id="PF03881">
    <property type="entry name" value="Fructosamin_kin"/>
    <property type="match status" value="1"/>
</dbReference>
<dbReference type="GO" id="GO:0016301">
    <property type="term" value="F:kinase activity"/>
    <property type="evidence" value="ECO:0007669"/>
    <property type="project" value="UniProtKB-UniRule"/>
</dbReference>
<dbReference type="Proteomes" id="UP000202259">
    <property type="component" value="Chromosome"/>
</dbReference>
<dbReference type="SUPFAM" id="SSF56112">
    <property type="entry name" value="Protein kinase-like (PK-like)"/>
    <property type="match status" value="1"/>
</dbReference>
<evidence type="ECO:0000256" key="2">
    <source>
        <dbReference type="PIRNR" id="PIRNR006221"/>
    </source>
</evidence>
<dbReference type="EMBL" id="CP020465">
    <property type="protein sequence ID" value="ASP47140.1"/>
    <property type="molecule type" value="Genomic_DNA"/>
</dbReference>
<gene>
    <name evidence="3" type="ORF">B5D82_04785</name>
</gene>
<dbReference type="Gene3D" id="3.30.200.20">
    <property type="entry name" value="Phosphorylase Kinase, domain 1"/>
    <property type="match status" value="1"/>
</dbReference>
<comment type="similarity">
    <text evidence="1 2">Belongs to the fructosamine kinase family.</text>
</comment>
<keyword evidence="2 3" id="KW-0418">Kinase</keyword>
<dbReference type="KEGG" id="cber:B5D82_04785"/>
<proteinExistence type="inferred from homology"/>
<dbReference type="PANTHER" id="PTHR12149:SF8">
    <property type="entry name" value="PROTEIN-RIBULOSAMINE 3-KINASE"/>
    <property type="match status" value="1"/>
</dbReference>
<sequence>MWQNIERDISQVIGEEFNIKHKQLVTGGDLNLCYWLSDYQHNYFIKLNDKSRLQQFETEAYSLEKIKQLNTIACPNVITTGTTLDKSYLVLEYLPFNHAGTKNWMLFGKQLANMHQESSHGQFGWQHDNYIGNTLQPNDWQSNWRTFFAEQRIGWQLQLLAEKSIILGDIEHIIRVCHDALLHHQVTPCLVHGDLWQGNIGFSDNSVYIYDPACYYGDREVDLAMTELFGQMPDEFYQGYHETYPLENGYETRKLIYNFYHILNHANLLGGVYVEQSKSNLIRILALH</sequence>
<dbReference type="AlphaFoldDB" id="A0A222G5S6"/>
<reference evidence="3 4" key="1">
    <citation type="submission" date="2017-08" db="EMBL/GenBank/DDBJ databases">
        <title>Complete genome of Colwellia sp. NB097-1, a psychrophile bacterium ioslated from Bering Sea.</title>
        <authorList>
            <person name="Chen X."/>
        </authorList>
    </citation>
    <scope>NUCLEOTIDE SEQUENCE [LARGE SCALE GENOMIC DNA]</scope>
    <source>
        <strain evidence="3 4">NB097-1</strain>
    </source>
</reference>
<keyword evidence="2" id="KW-0808">Transferase</keyword>
<dbReference type="InterPro" id="IPR016477">
    <property type="entry name" value="Fructo-/Ketosamine-3-kinase"/>
</dbReference>
<dbReference type="InterPro" id="IPR011009">
    <property type="entry name" value="Kinase-like_dom_sf"/>
</dbReference>
<evidence type="ECO:0000313" key="3">
    <source>
        <dbReference type="EMBL" id="ASP47140.1"/>
    </source>
</evidence>
<evidence type="ECO:0000313" key="4">
    <source>
        <dbReference type="Proteomes" id="UP000202259"/>
    </source>
</evidence>
<organism evidence="3 4">
    <name type="scientific">Cognaticolwellia beringensis</name>
    <dbReference type="NCBI Taxonomy" id="1967665"/>
    <lineage>
        <taxon>Bacteria</taxon>
        <taxon>Pseudomonadati</taxon>
        <taxon>Pseudomonadota</taxon>
        <taxon>Gammaproteobacteria</taxon>
        <taxon>Alteromonadales</taxon>
        <taxon>Colwelliaceae</taxon>
        <taxon>Cognaticolwellia</taxon>
    </lineage>
</organism>
<dbReference type="PIRSF" id="PIRSF006221">
    <property type="entry name" value="Ketosamine-3-kinase"/>
    <property type="match status" value="1"/>
</dbReference>
<dbReference type="OrthoDB" id="5291879at2"/>
<dbReference type="RefSeq" id="WP_081149636.1">
    <property type="nucleotide sequence ID" value="NZ_CP020465.1"/>
</dbReference>
<dbReference type="PANTHER" id="PTHR12149">
    <property type="entry name" value="FRUCTOSAMINE 3 KINASE-RELATED PROTEIN"/>
    <property type="match status" value="1"/>
</dbReference>
<protein>
    <submittedName>
        <fullName evidence="3">Fructosamine kinase family protein</fullName>
    </submittedName>
</protein>
<name>A0A222G5S6_9GAMM</name>
<evidence type="ECO:0000256" key="1">
    <source>
        <dbReference type="ARBA" id="ARBA00009460"/>
    </source>
</evidence>
<keyword evidence="4" id="KW-1185">Reference proteome</keyword>
<accession>A0A222G5S6</accession>